<evidence type="ECO:0000259" key="3">
    <source>
        <dbReference type="Pfam" id="PF11954"/>
    </source>
</evidence>
<keyword evidence="4" id="KW-0378">Hydrolase</keyword>
<protein>
    <submittedName>
        <fullName evidence="4">Serine hydrolase</fullName>
    </submittedName>
</protein>
<dbReference type="Pfam" id="PF00144">
    <property type="entry name" value="Beta-lactamase"/>
    <property type="match status" value="1"/>
</dbReference>
<keyword evidence="1" id="KW-0732">Signal</keyword>
<dbReference type="InterPro" id="IPR021860">
    <property type="entry name" value="Peptidase_S12_Pab87-rel_C"/>
</dbReference>
<dbReference type="Proteomes" id="UP000321204">
    <property type="component" value="Chromosome"/>
</dbReference>
<dbReference type="EMBL" id="CP042433">
    <property type="protein sequence ID" value="QEC54841.1"/>
    <property type="molecule type" value="Genomic_DNA"/>
</dbReference>
<gene>
    <name evidence="4" type="ORF">FSB75_02640</name>
</gene>
<dbReference type="PANTHER" id="PTHR46825:SF15">
    <property type="entry name" value="BETA-LACTAMASE-RELATED DOMAIN-CONTAINING PROTEIN"/>
    <property type="match status" value="1"/>
</dbReference>
<reference evidence="4 5" key="1">
    <citation type="journal article" date="2015" name="Int. J. Syst. Evol. Microbiol.">
        <title>Flavisolibacter ginsenosidimutans sp. nov., with ginsenoside-converting activity isolated from soil used for cultivating ginseng.</title>
        <authorList>
            <person name="Zhao Y."/>
            <person name="Liu Q."/>
            <person name="Kang M.S."/>
            <person name="Jin F."/>
            <person name="Yu H."/>
            <person name="Im W.T."/>
        </authorList>
    </citation>
    <scope>NUCLEOTIDE SEQUENCE [LARGE SCALE GENOMIC DNA]</scope>
    <source>
        <strain evidence="4 5">Gsoil 636</strain>
    </source>
</reference>
<evidence type="ECO:0000313" key="5">
    <source>
        <dbReference type="Proteomes" id="UP000321204"/>
    </source>
</evidence>
<dbReference type="AlphaFoldDB" id="A0A5B8UDS6"/>
<dbReference type="KEGG" id="fgg:FSB75_02640"/>
<feature type="chain" id="PRO_5022682346" evidence="1">
    <location>
        <begin position="20"/>
        <end position="504"/>
    </location>
</feature>
<dbReference type="InterPro" id="IPR050491">
    <property type="entry name" value="AmpC-like"/>
</dbReference>
<dbReference type="InterPro" id="IPR012338">
    <property type="entry name" value="Beta-lactam/transpept-like"/>
</dbReference>
<dbReference type="SUPFAM" id="SSF56601">
    <property type="entry name" value="beta-lactamase/transpeptidase-like"/>
    <property type="match status" value="1"/>
</dbReference>
<dbReference type="Gene3D" id="3.40.710.10">
    <property type="entry name" value="DD-peptidase/beta-lactamase superfamily"/>
    <property type="match status" value="1"/>
</dbReference>
<feature type="domain" description="Peptidase S12 Pab87-related C-terminal" evidence="3">
    <location>
        <begin position="404"/>
        <end position="489"/>
    </location>
</feature>
<dbReference type="PANTHER" id="PTHR46825">
    <property type="entry name" value="D-ALANYL-D-ALANINE-CARBOXYPEPTIDASE/ENDOPEPTIDASE AMPH"/>
    <property type="match status" value="1"/>
</dbReference>
<accession>A0A5B8UDS6</accession>
<dbReference type="Gene3D" id="2.40.128.600">
    <property type="match status" value="1"/>
</dbReference>
<proteinExistence type="predicted"/>
<feature type="signal peptide" evidence="1">
    <location>
        <begin position="1"/>
        <end position="19"/>
    </location>
</feature>
<evidence type="ECO:0000259" key="2">
    <source>
        <dbReference type="Pfam" id="PF00144"/>
    </source>
</evidence>
<keyword evidence="5" id="KW-1185">Reference proteome</keyword>
<dbReference type="Pfam" id="PF11954">
    <property type="entry name" value="DUF3471"/>
    <property type="match status" value="1"/>
</dbReference>
<dbReference type="GO" id="GO:0016787">
    <property type="term" value="F:hydrolase activity"/>
    <property type="evidence" value="ECO:0007669"/>
    <property type="project" value="UniProtKB-KW"/>
</dbReference>
<dbReference type="InterPro" id="IPR001466">
    <property type="entry name" value="Beta-lactam-related"/>
</dbReference>
<organism evidence="4 5">
    <name type="scientific">Flavisolibacter ginsenosidimutans</name>
    <dbReference type="NCBI Taxonomy" id="661481"/>
    <lineage>
        <taxon>Bacteria</taxon>
        <taxon>Pseudomonadati</taxon>
        <taxon>Bacteroidota</taxon>
        <taxon>Chitinophagia</taxon>
        <taxon>Chitinophagales</taxon>
        <taxon>Chitinophagaceae</taxon>
        <taxon>Flavisolibacter</taxon>
    </lineage>
</organism>
<sequence length="504" mass="57131">MNKTFFFFSFLLLSFFSYSQTPSFVKDSLDSYVAKGLKDWDLPGLSVVIVKDGKVVLMKGYGVRDVSSGKPVDENTLFMIASNTKLFTGTSLALLETRGKLNLNDKITKYFPDYRLYDSTTTKLVTIRDLLTHRIGTKTFQGDFTFLDTKLSREEIMKRMRLLKPSQIFRQDYGYCNSCFLTAGQVIPVVTGQAWENFVQDTILTPLGMKNTMILSTGVEKQPNVAVPYTTLYTNTVTRVPYDNWNNFAPAASIISNVNELSHWLLFQLDSGRYNGQRILPWSVLQKTRDVNIITGSRKSAAFPIHFRGYGLGLNAADYNGRQVYWHTGGAVGMVSNVCFVPEENLGIAILTNNDNQNFFEALRYQILDAYLGVTYVNRSLQQLGGFKRGMQQQMREIEGWRARVKGAQPQLSLSAYAGVYTNELYGDITVSEIGKTLRINFSTKPDLSATLTYMDNGEWLMEYNNIEYGIFAIKFDIAGNKVKSVNTKQNDFVEYDPYTFVKK</sequence>
<name>A0A5B8UDS6_9BACT</name>
<evidence type="ECO:0000256" key="1">
    <source>
        <dbReference type="SAM" id="SignalP"/>
    </source>
</evidence>
<dbReference type="RefSeq" id="WP_146782334.1">
    <property type="nucleotide sequence ID" value="NZ_BAABIO010000006.1"/>
</dbReference>
<evidence type="ECO:0000313" key="4">
    <source>
        <dbReference type="EMBL" id="QEC54841.1"/>
    </source>
</evidence>
<feature type="domain" description="Beta-lactamase-related" evidence="2">
    <location>
        <begin position="29"/>
        <end position="369"/>
    </location>
</feature>
<dbReference type="OrthoDB" id="1522765at2"/>